<reference evidence="2 3" key="1">
    <citation type="submission" date="2023-06" db="EMBL/GenBank/DDBJ databases">
        <title>Sporosarcina sp. nov., isolated from Korean traditional fermented seafood 'Jeotgal'.</title>
        <authorList>
            <person name="Yang A.I."/>
            <person name="Shin N.-R."/>
        </authorList>
    </citation>
    <scope>NUCLEOTIDE SEQUENCE [LARGE SCALE GENOMIC DNA]</scope>
    <source>
        <strain evidence="2 3">KCTC13119</strain>
    </source>
</reference>
<name>A0ABU4G9V5_9BACL</name>
<evidence type="ECO:0000256" key="1">
    <source>
        <dbReference type="SAM" id="Coils"/>
    </source>
</evidence>
<gene>
    <name evidence="2" type="ORF">QT711_11295</name>
</gene>
<feature type="coiled-coil region" evidence="1">
    <location>
        <begin position="48"/>
        <end position="103"/>
    </location>
</feature>
<accession>A0ABU4G9V5</accession>
<keyword evidence="3" id="KW-1185">Reference proteome</keyword>
<evidence type="ECO:0008006" key="4">
    <source>
        <dbReference type="Google" id="ProtNLM"/>
    </source>
</evidence>
<dbReference type="Proteomes" id="UP001282284">
    <property type="component" value="Unassembled WGS sequence"/>
</dbReference>
<proteinExistence type="predicted"/>
<evidence type="ECO:0000313" key="2">
    <source>
        <dbReference type="EMBL" id="MDW0113773.1"/>
    </source>
</evidence>
<organism evidence="2 3">
    <name type="scientific">Sporosarcina saromensis</name>
    <dbReference type="NCBI Taxonomy" id="359365"/>
    <lineage>
        <taxon>Bacteria</taxon>
        <taxon>Bacillati</taxon>
        <taxon>Bacillota</taxon>
        <taxon>Bacilli</taxon>
        <taxon>Bacillales</taxon>
        <taxon>Caryophanaceae</taxon>
        <taxon>Sporosarcina</taxon>
    </lineage>
</organism>
<dbReference type="RefSeq" id="WP_317944332.1">
    <property type="nucleotide sequence ID" value="NZ_JAUBDI010000010.1"/>
</dbReference>
<dbReference type="EMBL" id="JAUBDI010000010">
    <property type="protein sequence ID" value="MDW0113773.1"/>
    <property type="molecule type" value="Genomic_DNA"/>
</dbReference>
<protein>
    <recommendedName>
        <fullName evidence="4">Transglycosylase</fullName>
    </recommendedName>
</protein>
<evidence type="ECO:0000313" key="3">
    <source>
        <dbReference type="Proteomes" id="UP001282284"/>
    </source>
</evidence>
<comment type="caution">
    <text evidence="2">The sequence shown here is derived from an EMBL/GenBank/DDBJ whole genome shotgun (WGS) entry which is preliminary data.</text>
</comment>
<sequence length="107" mass="12555">MNVQCDECKKSFDIKPRKKTHGVNLIETYFKCPHCKMHYTSFVTDQEVRRRQREMKELNKELHAIASEMVAGKASAEKYDDKLKEIETKKTELKKMMDSLKAQIASK</sequence>
<keyword evidence="1" id="KW-0175">Coiled coil</keyword>